<dbReference type="PROSITE" id="PS50102">
    <property type="entry name" value="RRM"/>
    <property type="match status" value="1"/>
</dbReference>
<dbReference type="FunFam" id="3.30.70.330:FF:000898">
    <property type="entry name" value="GTPase activating protein (SH3 domain) binding protein 1"/>
    <property type="match status" value="1"/>
</dbReference>
<feature type="region of interest" description="Disordered" evidence="12">
    <location>
        <begin position="137"/>
        <end position="340"/>
    </location>
</feature>
<dbReference type="PANTHER" id="PTHR10693:SF21">
    <property type="entry name" value="RAS GTPASE-ACTIVATING PROTEIN-BINDING PROTEIN 1"/>
    <property type="match status" value="1"/>
</dbReference>
<keyword evidence="6" id="KW-0597">Phosphoprotein</keyword>
<evidence type="ECO:0000256" key="8">
    <source>
        <dbReference type="ARBA" id="ARBA00022843"/>
    </source>
</evidence>
<evidence type="ECO:0000256" key="10">
    <source>
        <dbReference type="ARBA" id="ARBA00022884"/>
    </source>
</evidence>
<evidence type="ECO:0000259" key="13">
    <source>
        <dbReference type="PROSITE" id="PS50102"/>
    </source>
</evidence>
<dbReference type="GO" id="GO:0010494">
    <property type="term" value="C:cytoplasmic stress granule"/>
    <property type="evidence" value="ECO:0007669"/>
    <property type="project" value="UniProtKB-SubCell"/>
</dbReference>
<dbReference type="Pfam" id="PF02136">
    <property type="entry name" value="NTF2"/>
    <property type="match status" value="1"/>
</dbReference>
<sequence length="516" mass="58160">MVMEKPSAQLVGREFVRQYYTLLNQAPDYLHRFYGKNSSYVHGGLDNNGKPAEAVYGQSEIHKKVMDLSFRDCHTKIRHVDAHATLNEGVVVQVLGELSNNMQPMRKFMQTFVLAPEGSVANKFYVHNDIFRYQDEVFGDSDSEPPEESEEDVEELERVHSPEVVQEESAGYYEQPPCVEPEGPQEEVSVTPEPQPEPEAEVEPEPADVQLKPEPVSEPEVHIEEKIQRSPPSPTPADTAPAMPEDNRPSSWASVTSKNLPPGGVVPVTGVPPHVVRVPSAQSRVEVKPETQTTAQRPQRDQRPRDQRPGPSPANRTARPGAVREGESGESEVRRTVRYPDSQQLFVGNVPHDVDKNELKEFFEQYGTVLELRINSGGKLPNFGFVVFDDAEPVQKILSNRPIKLRGDVRLNVEEKKTRSAREGDRRVKGTAHPRWHGSETQFWSRSRHRTQRGPLRRTTSVRQLPRHSLLMQVTLDNTDGSPVPCLHPSLQDRECDCSSLSGLFLLFLRLNLNLL</sequence>
<evidence type="ECO:0000256" key="9">
    <source>
        <dbReference type="ARBA" id="ARBA00022859"/>
    </source>
</evidence>
<dbReference type="SMART" id="SM00360">
    <property type="entry name" value="RRM"/>
    <property type="match status" value="1"/>
</dbReference>
<name>A0A8C1DV55_CYPCA</name>
<dbReference type="PANTHER" id="PTHR10693">
    <property type="entry name" value="RAS GTPASE-ACTIVATING PROTEIN-BINDING PROTEIN"/>
    <property type="match status" value="1"/>
</dbReference>
<dbReference type="AlphaFoldDB" id="A0A8C1DV55"/>
<proteinExistence type="predicted"/>
<keyword evidence="5" id="KW-1017">Isopeptide bond</keyword>
<dbReference type="SUPFAM" id="SSF54427">
    <property type="entry name" value="NTF2-like"/>
    <property type="match status" value="1"/>
</dbReference>
<keyword evidence="10 11" id="KW-0694">RNA-binding</keyword>
<protein>
    <submittedName>
        <fullName evidence="15">GTPase activating protein (SH3 domain) binding protein 1</fullName>
    </submittedName>
</protein>
<reference evidence="15" key="1">
    <citation type="submission" date="2025-08" db="UniProtKB">
        <authorList>
            <consortium name="Ensembl"/>
        </authorList>
    </citation>
    <scope>IDENTIFICATION</scope>
</reference>
<dbReference type="Proteomes" id="UP001108240">
    <property type="component" value="Unplaced"/>
</dbReference>
<keyword evidence="2" id="KW-0813">Transport</keyword>
<evidence type="ECO:0000256" key="4">
    <source>
        <dbReference type="ARBA" id="ARBA00022490"/>
    </source>
</evidence>
<dbReference type="Gene3D" id="3.10.450.50">
    <property type="match status" value="1"/>
</dbReference>
<keyword evidence="8" id="KW-0832">Ubl conjugation</keyword>
<dbReference type="CDD" id="cd00780">
    <property type="entry name" value="NTF2"/>
    <property type="match status" value="1"/>
</dbReference>
<organism evidence="15 16">
    <name type="scientific">Cyprinus carpio carpio</name>
    <dbReference type="NCBI Taxonomy" id="630221"/>
    <lineage>
        <taxon>Eukaryota</taxon>
        <taxon>Metazoa</taxon>
        <taxon>Chordata</taxon>
        <taxon>Craniata</taxon>
        <taxon>Vertebrata</taxon>
        <taxon>Euteleostomi</taxon>
        <taxon>Actinopterygii</taxon>
        <taxon>Neopterygii</taxon>
        <taxon>Teleostei</taxon>
        <taxon>Ostariophysi</taxon>
        <taxon>Cypriniformes</taxon>
        <taxon>Cyprinidae</taxon>
        <taxon>Cyprininae</taxon>
        <taxon>Cyprinus</taxon>
    </lineage>
</organism>
<dbReference type="Gene3D" id="3.30.70.330">
    <property type="match status" value="1"/>
</dbReference>
<keyword evidence="9" id="KW-0391">Immunity</keyword>
<dbReference type="InterPro" id="IPR035979">
    <property type="entry name" value="RBD_domain_sf"/>
</dbReference>
<feature type="compositionally biased region" description="Acidic residues" evidence="12">
    <location>
        <begin position="137"/>
        <end position="155"/>
    </location>
</feature>
<keyword evidence="7" id="KW-0399">Innate immunity</keyword>
<dbReference type="GeneTree" id="ENSGT00390000011365"/>
<dbReference type="SUPFAM" id="SSF54928">
    <property type="entry name" value="RNA-binding domain, RBD"/>
    <property type="match status" value="1"/>
</dbReference>
<evidence type="ECO:0000313" key="16">
    <source>
        <dbReference type="Proteomes" id="UP001108240"/>
    </source>
</evidence>
<dbReference type="PROSITE" id="PS50177">
    <property type="entry name" value="NTF2_DOMAIN"/>
    <property type="match status" value="1"/>
</dbReference>
<accession>A0A8C1DV55</accession>
<dbReference type="GO" id="GO:0003729">
    <property type="term" value="F:mRNA binding"/>
    <property type="evidence" value="ECO:0007669"/>
    <property type="project" value="TreeGrafter"/>
</dbReference>
<keyword evidence="4" id="KW-0963">Cytoplasm</keyword>
<evidence type="ECO:0000256" key="7">
    <source>
        <dbReference type="ARBA" id="ARBA00022588"/>
    </source>
</evidence>
<dbReference type="InterPro" id="IPR000504">
    <property type="entry name" value="RRM_dom"/>
</dbReference>
<dbReference type="Pfam" id="PF00076">
    <property type="entry name" value="RRM_1"/>
    <property type="match status" value="1"/>
</dbReference>
<dbReference type="Ensembl" id="ENSCCRT00000073174.2">
    <property type="protein sequence ID" value="ENSCCRP00000067524.2"/>
    <property type="gene ID" value="ENSCCRG00000076121.1"/>
</dbReference>
<keyword evidence="3" id="KW-0488">Methylation</keyword>
<dbReference type="GO" id="GO:0005829">
    <property type="term" value="C:cytosol"/>
    <property type="evidence" value="ECO:0007669"/>
    <property type="project" value="TreeGrafter"/>
</dbReference>
<evidence type="ECO:0000256" key="2">
    <source>
        <dbReference type="ARBA" id="ARBA00022448"/>
    </source>
</evidence>
<feature type="compositionally biased region" description="Acidic residues" evidence="12">
    <location>
        <begin position="196"/>
        <end position="206"/>
    </location>
</feature>
<evidence type="ECO:0000256" key="5">
    <source>
        <dbReference type="ARBA" id="ARBA00022499"/>
    </source>
</evidence>
<feature type="compositionally biased region" description="Basic and acidic residues" evidence="12">
    <location>
        <begin position="322"/>
        <end position="335"/>
    </location>
</feature>
<feature type="compositionally biased region" description="Basic and acidic residues" evidence="12">
    <location>
        <begin position="298"/>
        <end position="308"/>
    </location>
</feature>
<keyword evidence="16" id="KW-1185">Reference proteome</keyword>
<dbReference type="InterPro" id="IPR018222">
    <property type="entry name" value="Nuclear_transport_factor_2_euk"/>
</dbReference>
<dbReference type="InterPro" id="IPR012677">
    <property type="entry name" value="Nucleotide-bd_a/b_plait_sf"/>
</dbReference>
<dbReference type="GO" id="GO:0045087">
    <property type="term" value="P:innate immune response"/>
    <property type="evidence" value="ECO:0007669"/>
    <property type="project" value="UniProtKB-KW"/>
</dbReference>
<feature type="compositionally biased region" description="Low complexity" evidence="12">
    <location>
        <begin position="261"/>
        <end position="279"/>
    </location>
</feature>
<evidence type="ECO:0000259" key="14">
    <source>
        <dbReference type="PROSITE" id="PS50177"/>
    </source>
</evidence>
<dbReference type="CDD" id="cd12463">
    <property type="entry name" value="RRM_G3BP1"/>
    <property type="match status" value="1"/>
</dbReference>
<dbReference type="InterPro" id="IPR002075">
    <property type="entry name" value="NTF2_dom"/>
</dbReference>
<feature type="region of interest" description="Disordered" evidence="12">
    <location>
        <begin position="439"/>
        <end position="460"/>
    </location>
</feature>
<dbReference type="InterPro" id="IPR034374">
    <property type="entry name" value="G3BP1_RRM"/>
</dbReference>
<dbReference type="GO" id="GO:1990904">
    <property type="term" value="C:ribonucleoprotein complex"/>
    <property type="evidence" value="ECO:0007669"/>
    <property type="project" value="TreeGrafter"/>
</dbReference>
<dbReference type="InterPro" id="IPR039539">
    <property type="entry name" value="Ras_GTPase_bind_prot"/>
</dbReference>
<dbReference type="FunFam" id="3.10.450.50:FF:000002">
    <property type="entry name" value="Ras GTPase-activating protein-binding protein 2 isoform 1"/>
    <property type="match status" value="1"/>
</dbReference>
<feature type="compositionally biased region" description="Polar residues" evidence="12">
    <location>
        <begin position="249"/>
        <end position="259"/>
    </location>
</feature>
<evidence type="ECO:0000256" key="12">
    <source>
        <dbReference type="SAM" id="MobiDB-lite"/>
    </source>
</evidence>
<evidence type="ECO:0000256" key="1">
    <source>
        <dbReference type="ARBA" id="ARBA00004210"/>
    </source>
</evidence>
<feature type="domain" description="RRM" evidence="13">
    <location>
        <begin position="343"/>
        <end position="418"/>
    </location>
</feature>
<reference evidence="15" key="2">
    <citation type="submission" date="2025-09" db="UniProtKB">
        <authorList>
            <consortium name="Ensembl"/>
        </authorList>
    </citation>
    <scope>IDENTIFICATION</scope>
</reference>
<dbReference type="InterPro" id="IPR032710">
    <property type="entry name" value="NTF2-like_dom_sf"/>
</dbReference>
<feature type="domain" description="NTF2" evidence="14">
    <location>
        <begin position="11"/>
        <end position="133"/>
    </location>
</feature>
<evidence type="ECO:0000256" key="11">
    <source>
        <dbReference type="PROSITE-ProRule" id="PRU00176"/>
    </source>
</evidence>
<feature type="compositionally biased region" description="Basic and acidic residues" evidence="12">
    <location>
        <begin position="219"/>
        <end position="228"/>
    </location>
</feature>
<dbReference type="OMA" id="HQSPQMV"/>
<evidence type="ECO:0000256" key="6">
    <source>
        <dbReference type="ARBA" id="ARBA00022553"/>
    </source>
</evidence>
<comment type="subcellular location">
    <subcellularLocation>
        <location evidence="1">Cytoplasm</location>
        <location evidence="1">Stress granule</location>
    </subcellularLocation>
</comment>
<evidence type="ECO:0000256" key="3">
    <source>
        <dbReference type="ARBA" id="ARBA00022481"/>
    </source>
</evidence>
<evidence type="ECO:0000313" key="15">
    <source>
        <dbReference type="Ensembl" id="ENSCCRP00000067524.2"/>
    </source>
</evidence>
<feature type="compositionally biased region" description="Basic residues" evidence="12">
    <location>
        <begin position="446"/>
        <end position="456"/>
    </location>
</feature>